<feature type="region of interest" description="Disordered" evidence="1">
    <location>
        <begin position="34"/>
        <end position="58"/>
    </location>
</feature>
<gene>
    <name evidence="2" type="ORF">PVK06_049068</name>
</gene>
<accession>A0ABR0MI46</accession>
<reference evidence="2 3" key="1">
    <citation type="submission" date="2023-03" db="EMBL/GenBank/DDBJ databases">
        <title>WGS of Gossypium arboreum.</title>
        <authorList>
            <person name="Yu D."/>
        </authorList>
    </citation>
    <scope>NUCLEOTIDE SEQUENCE [LARGE SCALE GENOMIC DNA]</scope>
    <source>
        <tissue evidence="2">Leaf</tissue>
    </source>
</reference>
<evidence type="ECO:0000256" key="1">
    <source>
        <dbReference type="SAM" id="MobiDB-lite"/>
    </source>
</evidence>
<evidence type="ECO:0000313" key="3">
    <source>
        <dbReference type="Proteomes" id="UP001358586"/>
    </source>
</evidence>
<name>A0ABR0MI46_GOSAR</name>
<organism evidence="2 3">
    <name type="scientific">Gossypium arboreum</name>
    <name type="common">Tree cotton</name>
    <name type="synonym">Gossypium nanking</name>
    <dbReference type="NCBI Taxonomy" id="29729"/>
    <lineage>
        <taxon>Eukaryota</taxon>
        <taxon>Viridiplantae</taxon>
        <taxon>Streptophyta</taxon>
        <taxon>Embryophyta</taxon>
        <taxon>Tracheophyta</taxon>
        <taxon>Spermatophyta</taxon>
        <taxon>Magnoliopsida</taxon>
        <taxon>eudicotyledons</taxon>
        <taxon>Gunneridae</taxon>
        <taxon>Pentapetalae</taxon>
        <taxon>rosids</taxon>
        <taxon>malvids</taxon>
        <taxon>Malvales</taxon>
        <taxon>Malvaceae</taxon>
        <taxon>Malvoideae</taxon>
        <taxon>Gossypium</taxon>
    </lineage>
</organism>
<dbReference type="Proteomes" id="UP001358586">
    <property type="component" value="Chromosome 13"/>
</dbReference>
<protein>
    <submittedName>
        <fullName evidence="2">Uncharacterized protein</fullName>
    </submittedName>
</protein>
<evidence type="ECO:0000313" key="2">
    <source>
        <dbReference type="EMBL" id="KAK5772773.1"/>
    </source>
</evidence>
<proteinExistence type="predicted"/>
<dbReference type="EMBL" id="JARKNE010000013">
    <property type="protein sequence ID" value="KAK5772773.1"/>
    <property type="molecule type" value="Genomic_DNA"/>
</dbReference>
<keyword evidence="3" id="KW-1185">Reference proteome</keyword>
<comment type="caution">
    <text evidence="2">The sequence shown here is derived from an EMBL/GenBank/DDBJ whole genome shotgun (WGS) entry which is preliminary data.</text>
</comment>
<sequence>MIEYIKKRWFEKFVKKPHYGVNQFLEAMKHFEGKSRKWNQSKNSKKRREFPNLTELDA</sequence>
<feature type="compositionally biased region" description="Basic residues" evidence="1">
    <location>
        <begin position="36"/>
        <end position="48"/>
    </location>
</feature>